<organism evidence="2 3">
    <name type="scientific">Amphritea japonica ATCC BAA-1530</name>
    <dbReference type="NCBI Taxonomy" id="1278309"/>
    <lineage>
        <taxon>Bacteria</taxon>
        <taxon>Pseudomonadati</taxon>
        <taxon>Pseudomonadota</taxon>
        <taxon>Gammaproteobacteria</taxon>
        <taxon>Oceanospirillales</taxon>
        <taxon>Oceanospirillaceae</taxon>
        <taxon>Amphritea</taxon>
    </lineage>
</organism>
<keyword evidence="3" id="KW-1185">Reference proteome</keyword>
<proteinExistence type="predicted"/>
<dbReference type="AlphaFoldDB" id="A0A7R6P472"/>
<dbReference type="OrthoDB" id="9204495at2"/>
<dbReference type="Proteomes" id="UP000595663">
    <property type="component" value="Chromosome"/>
</dbReference>
<evidence type="ECO:0000313" key="3">
    <source>
        <dbReference type="Proteomes" id="UP000595663"/>
    </source>
</evidence>
<dbReference type="Gene3D" id="1.25.40.10">
    <property type="entry name" value="Tetratricopeptide repeat domain"/>
    <property type="match status" value="2"/>
</dbReference>
<feature type="domain" description="SPOR" evidence="1">
    <location>
        <begin position="383"/>
        <end position="461"/>
    </location>
</feature>
<evidence type="ECO:0000313" key="2">
    <source>
        <dbReference type="EMBL" id="BBB25629.1"/>
    </source>
</evidence>
<dbReference type="KEGG" id="ajp:AMJAP_1032"/>
<dbReference type="EMBL" id="AP014545">
    <property type="protein sequence ID" value="BBB25629.1"/>
    <property type="molecule type" value="Genomic_DNA"/>
</dbReference>
<dbReference type="GO" id="GO:0042834">
    <property type="term" value="F:peptidoglycan binding"/>
    <property type="evidence" value="ECO:0007669"/>
    <property type="project" value="InterPro"/>
</dbReference>
<name>A0A7R6P472_9GAMM</name>
<dbReference type="InterPro" id="IPR011990">
    <property type="entry name" value="TPR-like_helical_dom_sf"/>
</dbReference>
<dbReference type="SMART" id="SM00671">
    <property type="entry name" value="SEL1"/>
    <property type="match status" value="6"/>
</dbReference>
<reference evidence="2 3" key="1">
    <citation type="journal article" date="2008" name="Int. J. Syst. Evol. Microbiol.">
        <title>Amphritea japonica sp. nov. and Amphritea balenae sp. nov., isolated from the sediment adjacent to sperm whale carcasses off Kagoshima, Japan.</title>
        <authorList>
            <person name="Miyazaki M."/>
            <person name="Nogi Y."/>
            <person name="Fujiwara Y."/>
            <person name="Kawato M."/>
            <person name="Nagahama T."/>
            <person name="Kubokawa K."/>
            <person name="Horikoshi K."/>
        </authorList>
    </citation>
    <scope>NUCLEOTIDE SEQUENCE [LARGE SCALE GENOMIC DNA]</scope>
    <source>
        <strain evidence="2 3">ATCC BAA-1530</strain>
    </source>
</reference>
<dbReference type="PANTHER" id="PTHR11102:SF160">
    <property type="entry name" value="ERAD-ASSOCIATED E3 UBIQUITIN-PROTEIN LIGASE COMPONENT HRD3"/>
    <property type="match status" value="1"/>
</dbReference>
<dbReference type="InterPro" id="IPR006597">
    <property type="entry name" value="Sel1-like"/>
</dbReference>
<dbReference type="InterPro" id="IPR050767">
    <property type="entry name" value="Sel1_AlgK"/>
</dbReference>
<dbReference type="InterPro" id="IPR036680">
    <property type="entry name" value="SPOR-like_sf"/>
</dbReference>
<dbReference type="Pfam" id="PF08238">
    <property type="entry name" value="Sel1"/>
    <property type="match status" value="6"/>
</dbReference>
<protein>
    <recommendedName>
        <fullName evidence="1">SPOR domain-containing protein</fullName>
    </recommendedName>
</protein>
<dbReference type="RefSeq" id="WP_019622050.1">
    <property type="nucleotide sequence ID" value="NZ_AP014545.1"/>
</dbReference>
<dbReference type="Gene3D" id="3.30.70.1070">
    <property type="entry name" value="Sporulation related repeat"/>
    <property type="match status" value="1"/>
</dbReference>
<dbReference type="Pfam" id="PF05036">
    <property type="entry name" value="SPOR"/>
    <property type="match status" value="1"/>
</dbReference>
<evidence type="ECO:0000259" key="1">
    <source>
        <dbReference type="PROSITE" id="PS51724"/>
    </source>
</evidence>
<dbReference type="InterPro" id="IPR007730">
    <property type="entry name" value="SPOR-like_dom"/>
</dbReference>
<dbReference type="PANTHER" id="PTHR11102">
    <property type="entry name" value="SEL-1-LIKE PROTEIN"/>
    <property type="match status" value="1"/>
</dbReference>
<dbReference type="SUPFAM" id="SSF81901">
    <property type="entry name" value="HCP-like"/>
    <property type="match status" value="2"/>
</dbReference>
<accession>A0A7R6P472</accession>
<dbReference type="PROSITE" id="PS51724">
    <property type="entry name" value="SPOR"/>
    <property type="match status" value="1"/>
</dbReference>
<sequence length="471" mass="52151">MYRQVNSVFRIPAYIGLGSALIFSSIAIAKDDKGDECYKLFSDAAYSSARQQCQELAELGDAKAAFLLANIYYQGLDTNQDDQRGLFWDQIAAEKGHPEAAYRLGLAYQLGQGVGQSNSKARNWYQQAALAQHPRAQKLLANMFETGAAGELNPSRAYQWYMRAAQQGLADAQLKVGSMLLDGRGVEANRASAQHWIRKAATAGNANAQVALGVLLTETDPAESLSWYERSADQGNGVALQNLALVYYVGQGVEADHTRAVELAQQAVDVGNEEAASLLSLMRLETEQQKVVELQAEKQKLSQQIIESIPEKILTEPSLQLASLSDKGILPDPAAGYSETESASVAEAKPAAVTATQQRPQSVEPFVADTKHPYRLEDGWVMKQSPPRFTIQLLYGKDEKGMRNYIRKHSLPDSVRYFRTQREAGLFYVMVYGDFGTIDAAREALDEIPESARKSHWIRKHRRLQELYLAP</sequence>
<gene>
    <name evidence="2" type="ORF">AMJAP_1032</name>
</gene>